<feature type="signal peptide" evidence="2">
    <location>
        <begin position="1"/>
        <end position="29"/>
    </location>
</feature>
<dbReference type="InterPro" id="IPR028994">
    <property type="entry name" value="Integrin_alpha_N"/>
</dbReference>
<dbReference type="PANTHER" id="PTHR46580:SF4">
    <property type="entry name" value="ATP_GTP-BINDING PROTEIN"/>
    <property type="match status" value="1"/>
</dbReference>
<evidence type="ECO:0000313" key="3">
    <source>
        <dbReference type="EMBL" id="PCH60855.1"/>
    </source>
</evidence>
<dbReference type="SUPFAM" id="SSF69318">
    <property type="entry name" value="Integrin alpha N-terminal domain"/>
    <property type="match status" value="1"/>
</dbReference>
<evidence type="ECO:0000256" key="1">
    <source>
        <dbReference type="ARBA" id="ARBA00022729"/>
    </source>
</evidence>
<dbReference type="PANTHER" id="PTHR46580">
    <property type="entry name" value="SENSOR KINASE-RELATED"/>
    <property type="match status" value="1"/>
</dbReference>
<evidence type="ECO:0000256" key="2">
    <source>
        <dbReference type="SAM" id="SignalP"/>
    </source>
</evidence>
<reference evidence="4" key="1">
    <citation type="submission" date="2017-08" db="EMBL/GenBank/DDBJ databases">
        <title>A dynamic microbial community with high functional redundancy inhabits the cold, oxic subseafloor aquifer.</title>
        <authorList>
            <person name="Tully B.J."/>
            <person name="Wheat C.G."/>
            <person name="Glazer B.T."/>
            <person name="Huber J.A."/>
        </authorList>
    </citation>
    <scope>NUCLEOTIDE SEQUENCE [LARGE SCALE GENOMIC DNA]</scope>
</reference>
<keyword evidence="1 2" id="KW-0732">Signal</keyword>
<sequence>MLKNYYSIKLLLSYLLSAQIVLISFSSQAQSNNFPEELHFTSSEIIRDENTRFLIHADMNGDGSEDILFSSYSAQLGRELLIYHQLANGSYDSQPQHVEIKTEIIAIGIAELRSDPGMELLLLANNGVFSLSTAIDGYAGNINKLIDWELIATVPNQQSVTLFRGVFNADDSNYTQLLLPGIDSYGYFRGGSDESFVLEAQFSTLNKNITEADIAAQNFELSASLAISSEEGIKIELSTEAPSPFEDFIEDFSKQSSQSNNLLEVETWQPTAILAQLDSDSLSDIVYLNIGDDILGQLNIHHQHKSQGFADTPDWQQSLDTEGELLLADVNGDQLVDIYRVTASGNDSTLQLYLNQQGEFDFESPSQVMKFSGYDINFNFIDIDDDGRPELNVSFYTIPIVDVIRNSSIIRTQLLFSASEDVQTVFKRRPDSRLEESFSAQNARGLAQQMSLTYDVNGDGIKDAVYITEEGGLAAKQINAELEIAAQPFWTYIPSQRILGFSIANLNQDGRPDLILSHASSHSLLVATP</sequence>
<accession>A0A2A4ML74</accession>
<evidence type="ECO:0008006" key="5">
    <source>
        <dbReference type="Google" id="ProtNLM"/>
    </source>
</evidence>
<protein>
    <recommendedName>
        <fullName evidence="5">VCBS repeat-containing protein</fullName>
    </recommendedName>
</protein>
<comment type="caution">
    <text evidence="3">The sequence shown here is derived from an EMBL/GenBank/DDBJ whole genome shotgun (WGS) entry which is preliminary data.</text>
</comment>
<evidence type="ECO:0000313" key="4">
    <source>
        <dbReference type="Proteomes" id="UP000218172"/>
    </source>
</evidence>
<name>A0A2A4ML74_9GAMM</name>
<dbReference type="AlphaFoldDB" id="A0A2A4ML74"/>
<proteinExistence type="predicted"/>
<dbReference type="Pfam" id="PF13517">
    <property type="entry name" value="FG-GAP_3"/>
    <property type="match status" value="1"/>
</dbReference>
<dbReference type="EMBL" id="NVQR01000079">
    <property type="protein sequence ID" value="PCH60855.1"/>
    <property type="molecule type" value="Genomic_DNA"/>
</dbReference>
<dbReference type="InterPro" id="IPR013517">
    <property type="entry name" value="FG-GAP"/>
</dbReference>
<organism evidence="3 4">
    <name type="scientific">SAR86 cluster bacterium</name>
    <dbReference type="NCBI Taxonomy" id="2030880"/>
    <lineage>
        <taxon>Bacteria</taxon>
        <taxon>Pseudomonadati</taxon>
        <taxon>Pseudomonadota</taxon>
        <taxon>Gammaproteobacteria</taxon>
        <taxon>SAR86 cluster</taxon>
    </lineage>
</organism>
<feature type="chain" id="PRO_5012065297" description="VCBS repeat-containing protein" evidence="2">
    <location>
        <begin position="30"/>
        <end position="529"/>
    </location>
</feature>
<gene>
    <name evidence="3" type="ORF">COC19_05350</name>
</gene>
<dbReference type="Proteomes" id="UP000218172">
    <property type="component" value="Unassembled WGS sequence"/>
</dbReference>